<feature type="region of interest" description="Disordered" evidence="8">
    <location>
        <begin position="97"/>
        <end position="118"/>
    </location>
</feature>
<dbReference type="PROSITE" id="PS00036">
    <property type="entry name" value="BZIP_BASIC"/>
    <property type="match status" value="1"/>
</dbReference>
<name>A0A6A1VQ01_9ROSI</name>
<dbReference type="Gene3D" id="1.20.5.490">
    <property type="entry name" value="Single helix bin"/>
    <property type="match status" value="1"/>
</dbReference>
<comment type="caution">
    <text evidence="10">The sequence shown here is derived from an EMBL/GenBank/DDBJ whole genome shotgun (WGS) entry which is preliminary data.</text>
</comment>
<dbReference type="AlphaFoldDB" id="A0A6A1VQ01"/>
<feature type="coiled-coil region" evidence="7">
    <location>
        <begin position="140"/>
        <end position="181"/>
    </location>
</feature>
<evidence type="ECO:0000256" key="2">
    <source>
        <dbReference type="ARBA" id="ARBA00007163"/>
    </source>
</evidence>
<reference evidence="10 11" key="1">
    <citation type="journal article" date="2019" name="Plant Biotechnol. J.">
        <title>The red bayberry genome and genetic basis of sex determination.</title>
        <authorList>
            <person name="Jia H.M."/>
            <person name="Jia H.J."/>
            <person name="Cai Q.L."/>
            <person name="Wang Y."/>
            <person name="Zhao H.B."/>
            <person name="Yang W.F."/>
            <person name="Wang G.Y."/>
            <person name="Li Y.H."/>
            <person name="Zhan D.L."/>
            <person name="Shen Y.T."/>
            <person name="Niu Q.F."/>
            <person name="Chang L."/>
            <person name="Qiu J."/>
            <person name="Zhao L."/>
            <person name="Xie H.B."/>
            <person name="Fu W.Y."/>
            <person name="Jin J."/>
            <person name="Li X.W."/>
            <person name="Jiao Y."/>
            <person name="Zhou C.C."/>
            <person name="Tu T."/>
            <person name="Chai C.Y."/>
            <person name="Gao J.L."/>
            <person name="Fan L.J."/>
            <person name="van de Weg E."/>
            <person name="Wang J.Y."/>
            <person name="Gao Z.S."/>
        </authorList>
    </citation>
    <scope>NUCLEOTIDE SEQUENCE [LARGE SCALE GENOMIC DNA]</scope>
    <source>
        <tissue evidence="10">Leaves</tissue>
    </source>
</reference>
<evidence type="ECO:0000256" key="3">
    <source>
        <dbReference type="ARBA" id="ARBA00023015"/>
    </source>
</evidence>
<gene>
    <name evidence="10" type="ORF">CJ030_MR5G004861</name>
</gene>
<dbReference type="InterPro" id="IPR044280">
    <property type="entry name" value="Hac1/HY5"/>
</dbReference>
<keyword evidence="6" id="KW-0539">Nucleus</keyword>
<protein>
    <submittedName>
        <fullName evidence="10">Transcription factor HY5-like</fullName>
    </submittedName>
</protein>
<dbReference type="GO" id="GO:0000981">
    <property type="term" value="F:DNA-binding transcription factor activity, RNA polymerase II-specific"/>
    <property type="evidence" value="ECO:0007669"/>
    <property type="project" value="InterPro"/>
</dbReference>
<accession>A0A6A1VQ01</accession>
<feature type="compositionally biased region" description="Low complexity" evidence="8">
    <location>
        <begin position="21"/>
        <end position="34"/>
    </location>
</feature>
<dbReference type="SMART" id="SM00338">
    <property type="entry name" value="BRLZ"/>
    <property type="match status" value="1"/>
</dbReference>
<dbReference type="GO" id="GO:0005634">
    <property type="term" value="C:nucleus"/>
    <property type="evidence" value="ECO:0007669"/>
    <property type="project" value="UniProtKB-SubCell"/>
</dbReference>
<evidence type="ECO:0000256" key="8">
    <source>
        <dbReference type="SAM" id="MobiDB-lite"/>
    </source>
</evidence>
<evidence type="ECO:0000259" key="9">
    <source>
        <dbReference type="PROSITE" id="PS50217"/>
    </source>
</evidence>
<feature type="region of interest" description="Disordered" evidence="8">
    <location>
        <begin position="1"/>
        <end position="82"/>
    </location>
</feature>
<keyword evidence="4" id="KW-0238">DNA-binding</keyword>
<feature type="compositionally biased region" description="Polar residues" evidence="8">
    <location>
        <begin position="10"/>
        <end position="20"/>
    </location>
</feature>
<dbReference type="PANTHER" id="PTHR46714:SF5">
    <property type="entry name" value="TRANSCRIPTION FACTOR HY5-LIKE"/>
    <property type="match status" value="1"/>
</dbReference>
<evidence type="ECO:0000256" key="7">
    <source>
        <dbReference type="SAM" id="Coils"/>
    </source>
</evidence>
<keyword evidence="7" id="KW-0175">Coiled coil</keyword>
<feature type="domain" description="BZIP" evidence="9">
    <location>
        <begin position="122"/>
        <end position="179"/>
    </location>
</feature>
<evidence type="ECO:0000256" key="4">
    <source>
        <dbReference type="ARBA" id="ARBA00023125"/>
    </source>
</evidence>
<dbReference type="PROSITE" id="PS50217">
    <property type="entry name" value="BZIP"/>
    <property type="match status" value="1"/>
</dbReference>
<dbReference type="GO" id="GO:0003677">
    <property type="term" value="F:DNA binding"/>
    <property type="evidence" value="ECO:0007669"/>
    <property type="project" value="UniProtKB-KW"/>
</dbReference>
<dbReference type="GO" id="GO:0010114">
    <property type="term" value="P:response to red light"/>
    <property type="evidence" value="ECO:0007669"/>
    <property type="project" value="TreeGrafter"/>
</dbReference>
<comment type="subcellular location">
    <subcellularLocation>
        <location evidence="1">Nucleus</location>
    </subcellularLocation>
</comment>
<keyword evidence="5" id="KW-0804">Transcription</keyword>
<dbReference type="InterPro" id="IPR004827">
    <property type="entry name" value="bZIP"/>
</dbReference>
<dbReference type="Proteomes" id="UP000516437">
    <property type="component" value="Chromosome 5"/>
</dbReference>
<dbReference type="CDD" id="cd14704">
    <property type="entry name" value="bZIP_HY5-like"/>
    <property type="match status" value="1"/>
</dbReference>
<evidence type="ECO:0000256" key="6">
    <source>
        <dbReference type="ARBA" id="ARBA00023242"/>
    </source>
</evidence>
<evidence type="ECO:0000256" key="5">
    <source>
        <dbReference type="ARBA" id="ARBA00023163"/>
    </source>
</evidence>
<dbReference type="GO" id="GO:0045944">
    <property type="term" value="P:positive regulation of transcription by RNA polymerase II"/>
    <property type="evidence" value="ECO:0007669"/>
    <property type="project" value="InterPro"/>
</dbReference>
<comment type="similarity">
    <text evidence="2">Belongs to the bZIP family.</text>
</comment>
<proteinExistence type="inferred from homology"/>
<evidence type="ECO:0000313" key="11">
    <source>
        <dbReference type="Proteomes" id="UP000516437"/>
    </source>
</evidence>
<sequence length="188" mass="21220">MTLPKAADSGASNPVLESTSEQQEQQQAAQVAEEGTVSSPTWRRPVGTNKNGPFPRSSTLPHKKSKVEESDEDLFTVPDVEAPPPITTSVIANAFNNQNQENQHHTGLSVKRRRGRNPVDKEYRRLKRLLRNRVSAQQARERKKVYVTDLEGRAKELEDENSKLEEKISTLINENTMLRKVRSVPLLL</sequence>
<keyword evidence="3" id="KW-0805">Transcription regulation</keyword>
<dbReference type="SUPFAM" id="SSF57959">
    <property type="entry name" value="Leucine zipper domain"/>
    <property type="match status" value="1"/>
</dbReference>
<dbReference type="GO" id="GO:0010099">
    <property type="term" value="P:regulation of photomorphogenesis"/>
    <property type="evidence" value="ECO:0007669"/>
    <property type="project" value="TreeGrafter"/>
</dbReference>
<dbReference type="EMBL" id="RXIC02000023">
    <property type="protein sequence ID" value="KAB1213718.1"/>
    <property type="molecule type" value="Genomic_DNA"/>
</dbReference>
<dbReference type="OrthoDB" id="674948at2759"/>
<dbReference type="PANTHER" id="PTHR46714">
    <property type="entry name" value="TRANSCRIPTIONAL ACTIVATOR HAC1"/>
    <property type="match status" value="1"/>
</dbReference>
<dbReference type="InterPro" id="IPR046347">
    <property type="entry name" value="bZIP_sf"/>
</dbReference>
<dbReference type="GO" id="GO:0010017">
    <property type="term" value="P:red or far-red light signaling pathway"/>
    <property type="evidence" value="ECO:0007669"/>
    <property type="project" value="TreeGrafter"/>
</dbReference>
<dbReference type="Pfam" id="PF00170">
    <property type="entry name" value="bZIP_1"/>
    <property type="match status" value="1"/>
</dbReference>
<evidence type="ECO:0000313" key="10">
    <source>
        <dbReference type="EMBL" id="KAB1213718.1"/>
    </source>
</evidence>
<feature type="compositionally biased region" description="Polar residues" evidence="8">
    <location>
        <begin position="48"/>
        <end position="60"/>
    </location>
</feature>
<keyword evidence="11" id="KW-1185">Reference proteome</keyword>
<dbReference type="GO" id="GO:0010218">
    <property type="term" value="P:response to far red light"/>
    <property type="evidence" value="ECO:0007669"/>
    <property type="project" value="TreeGrafter"/>
</dbReference>
<evidence type="ECO:0000256" key="1">
    <source>
        <dbReference type="ARBA" id="ARBA00004123"/>
    </source>
</evidence>
<organism evidence="10 11">
    <name type="scientific">Morella rubra</name>
    <name type="common">Chinese bayberry</name>
    <dbReference type="NCBI Taxonomy" id="262757"/>
    <lineage>
        <taxon>Eukaryota</taxon>
        <taxon>Viridiplantae</taxon>
        <taxon>Streptophyta</taxon>
        <taxon>Embryophyta</taxon>
        <taxon>Tracheophyta</taxon>
        <taxon>Spermatophyta</taxon>
        <taxon>Magnoliopsida</taxon>
        <taxon>eudicotyledons</taxon>
        <taxon>Gunneridae</taxon>
        <taxon>Pentapetalae</taxon>
        <taxon>rosids</taxon>
        <taxon>fabids</taxon>
        <taxon>Fagales</taxon>
        <taxon>Myricaceae</taxon>
        <taxon>Morella</taxon>
    </lineage>
</organism>